<evidence type="ECO:0000313" key="1">
    <source>
        <dbReference type="EMBL" id="RIH88871.1"/>
    </source>
</evidence>
<dbReference type="PANTHER" id="PTHR42935:SF1">
    <property type="entry name" value="SLR0930 PROTEIN"/>
    <property type="match status" value="1"/>
</dbReference>
<proteinExistence type="predicted"/>
<dbReference type="AlphaFoldDB" id="A0A399F2M8"/>
<dbReference type="SUPFAM" id="SSF52540">
    <property type="entry name" value="P-loop containing nucleoside triphosphate hydrolases"/>
    <property type="match status" value="1"/>
</dbReference>
<dbReference type="InterPro" id="IPR008533">
    <property type="entry name" value="DUF815"/>
</dbReference>
<dbReference type="CDD" id="cd00009">
    <property type="entry name" value="AAA"/>
    <property type="match status" value="1"/>
</dbReference>
<accession>A0A399F2M8</accession>
<dbReference type="Proteomes" id="UP000265800">
    <property type="component" value="Unassembled WGS sequence"/>
</dbReference>
<dbReference type="RefSeq" id="WP_119359161.1">
    <property type="nucleotide sequence ID" value="NZ_QWKZ01000009.1"/>
</dbReference>
<gene>
    <name evidence="1" type="ORF">Mlute_00476</name>
</gene>
<dbReference type="Gene3D" id="3.40.50.300">
    <property type="entry name" value="P-loop containing nucleotide triphosphate hydrolases"/>
    <property type="match status" value="1"/>
</dbReference>
<dbReference type="OrthoDB" id="9812140at2"/>
<sequence>MRLFPPLHESPLAELFHAHPPRGEPWAWVLCQRLWYAEDLARRLLTEPLTPGLGDWIEQELSLLRHELAQLKQRYPFADFGLREASPAEQAALRVLQGGSASELQALYRAHGYGIYAQHTAFLYDRKMEPVPHPDPARFSDLVGYARQLQALRQHVEGFLEGKEAVPVLLYGARGSGKSTAVKALRTEYSPRGLRLVEVLPDSLEQLPALLALLAPLPYRFVLYLDDLAFSSDDERFHKLKALLEGAVYERPPNVLVVATSNRRNLVREQWSDRPDPNAPEPASWDTLQDKLALADRFGLVLTFPPFDQPLYLEAVAHILGRPLDEATRQAALRFALEGRGFSGRTARQFATIQGVKPGSALGQRRG</sequence>
<keyword evidence="2" id="KW-1185">Reference proteome</keyword>
<protein>
    <submittedName>
        <fullName evidence="1">Uncharacterized protein</fullName>
    </submittedName>
</protein>
<name>A0A399F2M8_9DEIN</name>
<dbReference type="EMBL" id="QWKZ01000009">
    <property type="protein sequence ID" value="RIH88871.1"/>
    <property type="molecule type" value="Genomic_DNA"/>
</dbReference>
<evidence type="ECO:0000313" key="2">
    <source>
        <dbReference type="Proteomes" id="UP000265800"/>
    </source>
</evidence>
<dbReference type="PANTHER" id="PTHR42935">
    <property type="entry name" value="SLR0930 PROTEIN"/>
    <property type="match status" value="1"/>
</dbReference>
<comment type="caution">
    <text evidence="1">The sequence shown here is derived from an EMBL/GenBank/DDBJ whole genome shotgun (WGS) entry which is preliminary data.</text>
</comment>
<dbReference type="Pfam" id="PF05673">
    <property type="entry name" value="DUF815"/>
    <property type="match status" value="1"/>
</dbReference>
<dbReference type="InterPro" id="IPR027417">
    <property type="entry name" value="P-loop_NTPase"/>
</dbReference>
<reference evidence="1 2" key="1">
    <citation type="submission" date="2018-08" db="EMBL/GenBank/DDBJ databases">
        <title>Meiothermus luteus KCTC 52599 genome sequencing project.</title>
        <authorList>
            <person name="Da Costa M.S."/>
            <person name="Albuquerque L."/>
            <person name="Raposo P."/>
            <person name="Froufe H.J.C."/>
            <person name="Barroso C.S."/>
            <person name="Egas C."/>
        </authorList>
    </citation>
    <scope>NUCLEOTIDE SEQUENCE [LARGE SCALE GENOMIC DNA]</scope>
    <source>
        <strain evidence="1 2">KCTC 52599</strain>
    </source>
</reference>
<organism evidence="1 2">
    <name type="scientific">Meiothermus luteus</name>
    <dbReference type="NCBI Taxonomy" id="2026184"/>
    <lineage>
        <taxon>Bacteria</taxon>
        <taxon>Thermotogati</taxon>
        <taxon>Deinococcota</taxon>
        <taxon>Deinococci</taxon>
        <taxon>Thermales</taxon>
        <taxon>Thermaceae</taxon>
        <taxon>Meiothermus</taxon>
    </lineage>
</organism>